<dbReference type="EMBL" id="JAHBBD010000001">
    <property type="protein sequence ID" value="MBW3081855.1"/>
    <property type="molecule type" value="Genomic_DNA"/>
</dbReference>
<name>A0ABS6W5U7_9BIFI</name>
<evidence type="ECO:0000313" key="2">
    <source>
        <dbReference type="EMBL" id="MBW3081855.1"/>
    </source>
</evidence>
<accession>A0ABS6W5U7</accession>
<evidence type="ECO:0000256" key="1">
    <source>
        <dbReference type="SAM" id="MobiDB-lite"/>
    </source>
</evidence>
<organism evidence="2 3">
    <name type="scientific">Bifidobacterium phasiani</name>
    <dbReference type="NCBI Taxonomy" id="2834431"/>
    <lineage>
        <taxon>Bacteria</taxon>
        <taxon>Bacillati</taxon>
        <taxon>Actinomycetota</taxon>
        <taxon>Actinomycetes</taxon>
        <taxon>Bifidobacteriales</taxon>
        <taxon>Bifidobacteriaceae</taxon>
        <taxon>Bifidobacterium</taxon>
    </lineage>
</organism>
<sequence length="167" mass="19458">MANRSETMFSEREIRYLRSLPAVQSVTQKRIRYTKAFRDDCIRRYRNGESPVEIFRKAGLDSSLIGYKRIERCMARWRDEPDGPEPRVDAMQPTSFDIPEDERWVGSGTPPTGDARYGRERDARLDSDTRFAYELVITQQARRIDELESKIRRLEHRLDGTGEPSAG</sequence>
<keyword evidence="3" id="KW-1185">Reference proteome</keyword>
<dbReference type="RefSeq" id="WP_219079543.1">
    <property type="nucleotide sequence ID" value="NZ_JAHBBD010000001.1"/>
</dbReference>
<dbReference type="Proteomes" id="UP000812844">
    <property type="component" value="Unassembled WGS sequence"/>
</dbReference>
<proteinExistence type="predicted"/>
<evidence type="ECO:0000313" key="3">
    <source>
        <dbReference type="Proteomes" id="UP000812844"/>
    </source>
</evidence>
<comment type="caution">
    <text evidence="2">The sequence shown here is derived from an EMBL/GenBank/DDBJ whole genome shotgun (WGS) entry which is preliminary data.</text>
</comment>
<feature type="region of interest" description="Disordered" evidence="1">
    <location>
        <begin position="78"/>
        <end position="121"/>
    </location>
</feature>
<evidence type="ECO:0008006" key="4">
    <source>
        <dbReference type="Google" id="ProtNLM"/>
    </source>
</evidence>
<reference evidence="2 3" key="1">
    <citation type="submission" date="2021-05" db="EMBL/GenBank/DDBJ databases">
        <title>Phylogenetic classification of ten novel species belonging to the genus Bifidobacterium comprising B. colchicus sp. nov., B. abeli sp. nov., B. bicoloris sp. nov., B. guerezis sp. nov., B. rosaliae sp. nov., B. santillanensis sp. nov., B. argentati sp. nov., B. amazzoni sp. nov., B. pluviali sp. nov., and B. pinnaculum sp. nov.</title>
        <authorList>
            <person name="Lugli G.A."/>
            <person name="Ruiz Garcia L."/>
            <person name="Margolles A."/>
            <person name="Ventura M."/>
        </authorList>
    </citation>
    <scope>NUCLEOTIDE SEQUENCE [LARGE SCALE GENOMIC DNA]</scope>
    <source>
        <strain evidence="2 3">6T3</strain>
    </source>
</reference>
<gene>
    <name evidence="2" type="ORF">KIH73_00400</name>
</gene>
<feature type="compositionally biased region" description="Basic and acidic residues" evidence="1">
    <location>
        <begin position="78"/>
        <end position="88"/>
    </location>
</feature>
<protein>
    <recommendedName>
        <fullName evidence="4">Transposase</fullName>
    </recommendedName>
</protein>